<dbReference type="AlphaFoldDB" id="K2QYW9"/>
<name>K2QYW9_MACPH</name>
<comment type="caution">
    <text evidence="1">The sequence shown here is derived from an EMBL/GenBank/DDBJ whole genome shotgun (WGS) entry which is preliminary data.</text>
</comment>
<evidence type="ECO:0008006" key="3">
    <source>
        <dbReference type="Google" id="ProtNLM"/>
    </source>
</evidence>
<proteinExistence type="predicted"/>
<dbReference type="EMBL" id="AHHD01000324">
    <property type="protein sequence ID" value="EKG15166.1"/>
    <property type="molecule type" value="Genomic_DNA"/>
</dbReference>
<accession>K2QYW9</accession>
<organism evidence="1 2">
    <name type="scientific">Macrophomina phaseolina (strain MS6)</name>
    <name type="common">Charcoal rot fungus</name>
    <dbReference type="NCBI Taxonomy" id="1126212"/>
    <lineage>
        <taxon>Eukaryota</taxon>
        <taxon>Fungi</taxon>
        <taxon>Dikarya</taxon>
        <taxon>Ascomycota</taxon>
        <taxon>Pezizomycotina</taxon>
        <taxon>Dothideomycetes</taxon>
        <taxon>Dothideomycetes incertae sedis</taxon>
        <taxon>Botryosphaeriales</taxon>
        <taxon>Botryosphaeriaceae</taxon>
        <taxon>Macrophomina</taxon>
    </lineage>
</organism>
<dbReference type="Proteomes" id="UP000007129">
    <property type="component" value="Unassembled WGS sequence"/>
</dbReference>
<evidence type="ECO:0000313" key="2">
    <source>
        <dbReference type="Proteomes" id="UP000007129"/>
    </source>
</evidence>
<evidence type="ECO:0000313" key="1">
    <source>
        <dbReference type="EMBL" id="EKG15166.1"/>
    </source>
</evidence>
<dbReference type="InParanoid" id="K2QYW9"/>
<sequence length="118" mass="13658">MSQYKPSAVRALIKLLYFDDYSPEDDLEIPEMLQFHLEVYAFAKFIMAAVLAKKSREKIMKILKQAWEEALPVLPATLDDLYDTTNVPDLLDLEHDLLEFALKHQDTILEGQILAEMM</sequence>
<gene>
    <name evidence="1" type="ORF">MPH_07612</name>
</gene>
<reference evidence="1 2" key="1">
    <citation type="journal article" date="2012" name="BMC Genomics">
        <title>Tools to kill: Genome of one of the most destructive plant pathogenic fungi Macrophomina phaseolina.</title>
        <authorList>
            <person name="Islam M.S."/>
            <person name="Haque M.S."/>
            <person name="Islam M.M."/>
            <person name="Emdad E.M."/>
            <person name="Halim A."/>
            <person name="Hossen Q.M.M."/>
            <person name="Hossain M.Z."/>
            <person name="Ahmed B."/>
            <person name="Rahim S."/>
            <person name="Rahman M.S."/>
            <person name="Alam M.M."/>
            <person name="Hou S."/>
            <person name="Wan X."/>
            <person name="Saito J.A."/>
            <person name="Alam M."/>
        </authorList>
    </citation>
    <scope>NUCLEOTIDE SEQUENCE [LARGE SCALE GENOMIC DNA]</scope>
    <source>
        <strain evidence="1 2">MS6</strain>
    </source>
</reference>
<protein>
    <recommendedName>
        <fullName evidence="3">BTB/POZ-like protein</fullName>
    </recommendedName>
</protein>
<dbReference type="HOGENOM" id="CLU_2073612_0_0_1"/>
<dbReference type="VEuPathDB" id="FungiDB:MPH_07612"/>